<feature type="compositionally biased region" description="Polar residues" evidence="1">
    <location>
        <begin position="443"/>
        <end position="461"/>
    </location>
</feature>
<feature type="compositionally biased region" description="Polar residues" evidence="1">
    <location>
        <begin position="226"/>
        <end position="235"/>
    </location>
</feature>
<feature type="compositionally biased region" description="Polar residues" evidence="1">
    <location>
        <begin position="172"/>
        <end position="195"/>
    </location>
</feature>
<feature type="compositionally biased region" description="Polar residues" evidence="1">
    <location>
        <begin position="397"/>
        <end position="418"/>
    </location>
</feature>
<evidence type="ECO:0000256" key="2">
    <source>
        <dbReference type="SAM" id="SignalP"/>
    </source>
</evidence>
<feature type="compositionally biased region" description="Polar residues" evidence="1">
    <location>
        <begin position="279"/>
        <end position="288"/>
    </location>
</feature>
<name>A0AAF3EYN6_9BILA</name>
<feature type="region of interest" description="Disordered" evidence="1">
    <location>
        <begin position="101"/>
        <end position="631"/>
    </location>
</feature>
<feature type="chain" id="PRO_5042023080" evidence="2">
    <location>
        <begin position="18"/>
        <end position="766"/>
    </location>
</feature>
<evidence type="ECO:0000313" key="4">
    <source>
        <dbReference type="WBParaSite" id="MBELARI_LOCUS19275"/>
    </source>
</evidence>
<keyword evidence="2" id="KW-0732">Signal</keyword>
<feature type="compositionally biased region" description="Polar residues" evidence="1">
    <location>
        <begin position="505"/>
        <end position="525"/>
    </location>
</feature>
<dbReference type="WBParaSite" id="MBELARI_LOCUS19275">
    <property type="protein sequence ID" value="MBELARI_LOCUS19275"/>
    <property type="gene ID" value="MBELARI_LOCUS19275"/>
</dbReference>
<feature type="compositionally biased region" description="Basic and acidic residues" evidence="1">
    <location>
        <begin position="366"/>
        <end position="379"/>
    </location>
</feature>
<evidence type="ECO:0000313" key="3">
    <source>
        <dbReference type="Proteomes" id="UP000887575"/>
    </source>
</evidence>
<accession>A0AAF3EYN6</accession>
<feature type="compositionally biased region" description="Polar residues" evidence="1">
    <location>
        <begin position="554"/>
        <end position="565"/>
    </location>
</feature>
<feature type="compositionally biased region" description="Low complexity" evidence="1">
    <location>
        <begin position="200"/>
        <end position="211"/>
    </location>
</feature>
<dbReference type="AlphaFoldDB" id="A0AAF3EYN6"/>
<sequence length="766" mass="80579">MTRIVFLVILISSPVWGCLGGGGGCCSTPECGNPCGGGVGGYPSGPVSGGGGYVGTGGYGGVGGAPIGYGSAPSYGGPQAVPVPASNVGYSNGFTGGVQNPAVGEVNPGIGGQVDAGPSSGQASYNQETSAQVASNSESNTRTEISEPTGGAPGTDYEIEYTDEAKDLPTPSALTPNAQPAASSYSEPTAVTSDTDIAASISTRPSTPISSEVQPVETPAAYQPPAQLTPSGSQQIEDENEEPRLNYQASNSEDTAQYVAPSTNEQVNAPAPSEDYNEEGNQQQQESATPERIFPSSPVPHAEVPASDENEPAGFVSNLGDQIEAAEFGQTGATPAAGSYPTEVQQEQQVAADPNESETPVGNEVNGDHDASMEAKPVAESEPVEAPAAQVVVGVRPSSTYNQDTFENSQNQIATEENNQTHDEEQEFFGNEPTESMPVTPIEQEQSTNQAEQSSTTQSPYPQLIPQPISVEQMGTVDNELFDKEHQVPSESTRLDQSGPIGPETTYQTQEPQLAQTQSLASTIHEQVEPSLDIETSIDTKLSEPEPPHRVESAYSTQIPQSIQPPSALPILEQVDPSLDSEASIDLKLSEPKPAQRFGQPAENVPSSSSQDPVKGEIHSLPTTAADGSITAGAMETTERYTGDNTNNGEDQADHEADLPLQSPTQAQIYPTTSSPNTANQTPQIEQNTVPPLEPYKNENIGEIITAHEQQIVPANGFRPQPNVQPTVVDNTGGYNKIIRAGKARTFGVRTKPEYNGEPYFFIIRK</sequence>
<evidence type="ECO:0000256" key="1">
    <source>
        <dbReference type="SAM" id="MobiDB-lite"/>
    </source>
</evidence>
<reference evidence="4" key="1">
    <citation type="submission" date="2024-02" db="UniProtKB">
        <authorList>
            <consortium name="WormBaseParasite"/>
        </authorList>
    </citation>
    <scope>IDENTIFICATION</scope>
</reference>
<feature type="compositionally biased region" description="Low complexity" evidence="1">
    <location>
        <begin position="380"/>
        <end position="393"/>
    </location>
</feature>
<dbReference type="PROSITE" id="PS51257">
    <property type="entry name" value="PROKAR_LIPOPROTEIN"/>
    <property type="match status" value="1"/>
</dbReference>
<organism evidence="3 4">
    <name type="scientific">Mesorhabditis belari</name>
    <dbReference type="NCBI Taxonomy" id="2138241"/>
    <lineage>
        <taxon>Eukaryota</taxon>
        <taxon>Metazoa</taxon>
        <taxon>Ecdysozoa</taxon>
        <taxon>Nematoda</taxon>
        <taxon>Chromadorea</taxon>
        <taxon>Rhabditida</taxon>
        <taxon>Rhabditina</taxon>
        <taxon>Rhabditomorpha</taxon>
        <taxon>Rhabditoidea</taxon>
        <taxon>Rhabditidae</taxon>
        <taxon>Mesorhabditinae</taxon>
        <taxon>Mesorhabditis</taxon>
    </lineage>
</organism>
<feature type="signal peptide" evidence="2">
    <location>
        <begin position="1"/>
        <end position="17"/>
    </location>
</feature>
<keyword evidence="3" id="KW-1185">Reference proteome</keyword>
<protein>
    <submittedName>
        <fullName evidence="4">Uncharacterized protein</fullName>
    </submittedName>
</protein>
<proteinExistence type="predicted"/>
<feature type="compositionally biased region" description="Polar residues" evidence="1">
    <location>
        <begin position="247"/>
        <end position="267"/>
    </location>
</feature>
<feature type="region of interest" description="Disordered" evidence="1">
    <location>
        <begin position="667"/>
        <end position="692"/>
    </location>
</feature>
<dbReference type="Proteomes" id="UP000887575">
    <property type="component" value="Unassembled WGS sequence"/>
</dbReference>
<feature type="compositionally biased region" description="Polar residues" evidence="1">
    <location>
        <begin position="667"/>
        <end position="690"/>
    </location>
</feature>
<feature type="compositionally biased region" description="Polar residues" evidence="1">
    <location>
        <begin position="119"/>
        <end position="143"/>
    </location>
</feature>
<feature type="compositionally biased region" description="Basic and acidic residues" evidence="1">
    <location>
        <begin position="541"/>
        <end position="552"/>
    </location>
</feature>